<comment type="caution">
    <text evidence="9">The sequence shown here is derived from an EMBL/GenBank/DDBJ whole genome shotgun (WGS) entry which is preliminary data.</text>
</comment>
<dbReference type="InterPro" id="IPR013626">
    <property type="entry name" value="PaO"/>
</dbReference>
<evidence type="ECO:0000256" key="6">
    <source>
        <dbReference type="ARBA" id="ARBA00023136"/>
    </source>
</evidence>
<name>A0A150GNX4_GONPE</name>
<dbReference type="GO" id="GO:0016020">
    <property type="term" value="C:membrane"/>
    <property type="evidence" value="ECO:0007669"/>
    <property type="project" value="UniProtKB-SubCell"/>
</dbReference>
<evidence type="ECO:0000313" key="10">
    <source>
        <dbReference type="Proteomes" id="UP000075714"/>
    </source>
</evidence>
<accession>A0A150GNX4</accession>
<evidence type="ECO:0000259" key="8">
    <source>
        <dbReference type="Pfam" id="PF08417"/>
    </source>
</evidence>
<evidence type="ECO:0000256" key="3">
    <source>
        <dbReference type="ARBA" id="ARBA00022946"/>
    </source>
</evidence>
<protein>
    <recommendedName>
        <fullName evidence="8">Pheophorbide a oxygenase domain-containing protein</fullName>
    </recommendedName>
</protein>
<evidence type="ECO:0000313" key="9">
    <source>
        <dbReference type="EMBL" id="KXZ51442.1"/>
    </source>
</evidence>
<evidence type="ECO:0000256" key="4">
    <source>
        <dbReference type="ARBA" id="ARBA00022989"/>
    </source>
</evidence>
<comment type="subcellular location">
    <subcellularLocation>
        <location evidence="1">Membrane</location>
    </subcellularLocation>
</comment>
<feature type="transmembrane region" description="Helical" evidence="7">
    <location>
        <begin position="265"/>
        <end position="283"/>
    </location>
</feature>
<keyword evidence="3" id="KW-0809">Transit peptide</keyword>
<keyword evidence="2 7" id="KW-0812">Transmembrane</keyword>
<keyword evidence="5" id="KW-0560">Oxidoreductase</keyword>
<dbReference type="PANTHER" id="PTHR21266">
    <property type="entry name" value="IRON-SULFUR DOMAIN CONTAINING PROTEIN"/>
    <property type="match status" value="1"/>
</dbReference>
<dbReference type="OrthoDB" id="426882at2759"/>
<keyword evidence="6 7" id="KW-0472">Membrane</keyword>
<organism evidence="9 10">
    <name type="scientific">Gonium pectorale</name>
    <name type="common">Green alga</name>
    <dbReference type="NCBI Taxonomy" id="33097"/>
    <lineage>
        <taxon>Eukaryota</taxon>
        <taxon>Viridiplantae</taxon>
        <taxon>Chlorophyta</taxon>
        <taxon>core chlorophytes</taxon>
        <taxon>Chlorophyceae</taxon>
        <taxon>CS clade</taxon>
        <taxon>Chlamydomonadales</taxon>
        <taxon>Volvocaceae</taxon>
        <taxon>Gonium</taxon>
    </lineage>
</organism>
<feature type="transmembrane region" description="Helical" evidence="7">
    <location>
        <begin position="227"/>
        <end position="253"/>
    </location>
</feature>
<dbReference type="EMBL" id="LSYV01000013">
    <property type="protein sequence ID" value="KXZ51442.1"/>
    <property type="molecule type" value="Genomic_DNA"/>
</dbReference>
<dbReference type="GO" id="GO:0010277">
    <property type="term" value="F:chlorophyllide a oxygenase activity"/>
    <property type="evidence" value="ECO:0007669"/>
    <property type="project" value="InterPro"/>
</dbReference>
<dbReference type="Pfam" id="PF08417">
    <property type="entry name" value="PaO"/>
    <property type="match status" value="1"/>
</dbReference>
<reference evidence="10" key="1">
    <citation type="journal article" date="2016" name="Nat. Commun.">
        <title>The Gonium pectorale genome demonstrates co-option of cell cycle regulation during the evolution of multicellularity.</title>
        <authorList>
            <person name="Hanschen E.R."/>
            <person name="Marriage T.N."/>
            <person name="Ferris P.J."/>
            <person name="Hamaji T."/>
            <person name="Toyoda A."/>
            <person name="Fujiyama A."/>
            <person name="Neme R."/>
            <person name="Noguchi H."/>
            <person name="Minakuchi Y."/>
            <person name="Suzuki M."/>
            <person name="Kawai-Toyooka H."/>
            <person name="Smith D.R."/>
            <person name="Sparks H."/>
            <person name="Anderson J."/>
            <person name="Bakaric R."/>
            <person name="Luria V."/>
            <person name="Karger A."/>
            <person name="Kirschner M.W."/>
            <person name="Durand P.M."/>
            <person name="Michod R.E."/>
            <person name="Nozaki H."/>
            <person name="Olson B.J."/>
        </authorList>
    </citation>
    <scope>NUCLEOTIDE SEQUENCE [LARGE SCALE GENOMIC DNA]</scope>
    <source>
        <strain evidence="10">NIES-2863</strain>
    </source>
</reference>
<keyword evidence="10" id="KW-1185">Reference proteome</keyword>
<dbReference type="AlphaFoldDB" id="A0A150GNX4"/>
<feature type="domain" description="Pheophorbide a oxygenase" evidence="8">
    <location>
        <begin position="17"/>
        <end position="100"/>
    </location>
</feature>
<dbReference type="PANTHER" id="PTHR21266:SF32">
    <property type="entry name" value="CHOLESTEROL 7-DESATURASE NVD"/>
    <property type="match status" value="1"/>
</dbReference>
<dbReference type="SUPFAM" id="SSF55961">
    <property type="entry name" value="Bet v1-like"/>
    <property type="match status" value="1"/>
</dbReference>
<proteinExistence type="predicted"/>
<keyword evidence="4 7" id="KW-1133">Transmembrane helix</keyword>
<dbReference type="GO" id="GO:0005737">
    <property type="term" value="C:cytoplasm"/>
    <property type="evidence" value="ECO:0007669"/>
    <property type="project" value="TreeGrafter"/>
</dbReference>
<dbReference type="InterPro" id="IPR050584">
    <property type="entry name" value="Cholesterol_7-desaturase"/>
</dbReference>
<evidence type="ECO:0000256" key="5">
    <source>
        <dbReference type="ARBA" id="ARBA00023002"/>
    </source>
</evidence>
<evidence type="ECO:0000256" key="2">
    <source>
        <dbReference type="ARBA" id="ARBA00022692"/>
    </source>
</evidence>
<gene>
    <name evidence="9" type="ORF">GPECTOR_12g405</name>
</gene>
<evidence type="ECO:0000256" key="7">
    <source>
        <dbReference type="SAM" id="Phobius"/>
    </source>
</evidence>
<dbReference type="Proteomes" id="UP000075714">
    <property type="component" value="Unassembled WGS sequence"/>
</dbReference>
<feature type="transmembrane region" description="Helical" evidence="7">
    <location>
        <begin position="191"/>
        <end position="215"/>
    </location>
</feature>
<sequence>MSRPRAGKLGPQSTTYTAPAFMRNRLDGKDFSSLTVVYAVPSRPGRCRLINRNIIKFKNALPATFFRLMPRWAGHLGGHVLLEDDQIFLHLGEEEIARRRAAGMSHSQAGRRGMGERVCYMPSTADTYVVAFNRWLSKYGDGGPFGAADAGFVEAIGARLSRQQLLDRYSQHTEGCASCQKGLKQVEAARAAAAAVTVAAGALAVFCAAVAAAAATAPAAATGAAAAAAAAATAPGGAVAALGVALAQVAAAVAGPHDASGAGHMLRAVVWAAVALAAALAGSRLEELRRRFYEGVYPPPRNLKD</sequence>
<evidence type="ECO:0000256" key="1">
    <source>
        <dbReference type="ARBA" id="ARBA00004370"/>
    </source>
</evidence>
<dbReference type="STRING" id="33097.A0A150GNX4"/>